<feature type="compositionally biased region" description="Polar residues" evidence="1">
    <location>
        <begin position="24"/>
        <end position="42"/>
    </location>
</feature>
<feature type="compositionally biased region" description="Low complexity" evidence="1">
    <location>
        <begin position="43"/>
        <end position="54"/>
    </location>
</feature>
<proteinExistence type="predicted"/>
<feature type="region of interest" description="Disordered" evidence="1">
    <location>
        <begin position="17"/>
        <end position="79"/>
    </location>
</feature>
<organism evidence="4">
    <name type="scientific">Hymenolepis diminuta</name>
    <name type="common">Rat tapeworm</name>
    <dbReference type="NCBI Taxonomy" id="6216"/>
    <lineage>
        <taxon>Eukaryota</taxon>
        <taxon>Metazoa</taxon>
        <taxon>Spiralia</taxon>
        <taxon>Lophotrochozoa</taxon>
        <taxon>Platyhelminthes</taxon>
        <taxon>Cestoda</taxon>
        <taxon>Eucestoda</taxon>
        <taxon>Cyclophyllidea</taxon>
        <taxon>Hymenolepididae</taxon>
        <taxon>Hymenolepis</taxon>
    </lineage>
</organism>
<dbReference type="OrthoDB" id="6325421at2759"/>
<gene>
    <name evidence="2" type="ORF">HDID_LOCUS4392</name>
</gene>
<name>A0A0R3SHH9_HYMDI</name>
<reference evidence="4" key="1">
    <citation type="submission" date="2017-02" db="UniProtKB">
        <authorList>
            <consortium name="WormBaseParasite"/>
        </authorList>
    </citation>
    <scope>IDENTIFICATION</scope>
</reference>
<evidence type="ECO:0000256" key="1">
    <source>
        <dbReference type="SAM" id="MobiDB-lite"/>
    </source>
</evidence>
<feature type="compositionally biased region" description="Pro residues" evidence="1">
    <location>
        <begin position="68"/>
        <end position="78"/>
    </location>
</feature>
<evidence type="ECO:0000313" key="2">
    <source>
        <dbReference type="EMBL" id="VDL48521.1"/>
    </source>
</evidence>
<evidence type="ECO:0000313" key="3">
    <source>
        <dbReference type="Proteomes" id="UP000274504"/>
    </source>
</evidence>
<dbReference type="EMBL" id="UYSG01001662">
    <property type="protein sequence ID" value="VDL48521.1"/>
    <property type="molecule type" value="Genomic_DNA"/>
</dbReference>
<evidence type="ECO:0000313" key="4">
    <source>
        <dbReference type="WBParaSite" id="HDID_0000439401-mRNA-1"/>
    </source>
</evidence>
<dbReference type="WBParaSite" id="HDID_0000439401-mRNA-1">
    <property type="protein sequence ID" value="HDID_0000439401-mRNA-1"/>
    <property type="gene ID" value="HDID_0000439401"/>
</dbReference>
<protein>
    <submittedName>
        <fullName evidence="2 4">Uncharacterized protein</fullName>
    </submittedName>
</protein>
<feature type="compositionally biased region" description="Low complexity" evidence="1">
    <location>
        <begin position="138"/>
        <end position="150"/>
    </location>
</feature>
<feature type="region of interest" description="Disordered" evidence="1">
    <location>
        <begin position="205"/>
        <end position="240"/>
    </location>
</feature>
<accession>A0A0R3SHH9</accession>
<reference evidence="2 3" key="2">
    <citation type="submission" date="2018-11" db="EMBL/GenBank/DDBJ databases">
        <authorList>
            <consortium name="Pathogen Informatics"/>
        </authorList>
    </citation>
    <scope>NUCLEOTIDE SEQUENCE [LARGE SCALE GENOMIC DNA]</scope>
</reference>
<dbReference type="AlphaFoldDB" id="A0A0R3SHH9"/>
<dbReference type="Proteomes" id="UP000274504">
    <property type="component" value="Unassembled WGS sequence"/>
</dbReference>
<sequence length="240" mass="26276">MFTTPVNWNQILQQLQQVNPPQPGGNTASGQQQPQQPLYNPMQSLLSQPLNLNQGMTGGSNANSIGRPMPPTLPPPPSNSAWYASNPPQFLTQSPFPQIGNLNHGPTGMPNLNPYFNPHTPEIFRTLPTPPLAHKGCPTSQPPQRSTQPPDIIPPNTTEPLPFSWCPFNNFRYGTGIFPGVPPSIERDLEYADEKRLMSNVPWFPSPPAAHATPNHPPKLEFPRVRGPPPSAHSGYTNDG</sequence>
<feature type="region of interest" description="Disordered" evidence="1">
    <location>
        <begin position="135"/>
        <end position="157"/>
    </location>
</feature>